<evidence type="ECO:0000256" key="1">
    <source>
        <dbReference type="SAM" id="MobiDB-lite"/>
    </source>
</evidence>
<feature type="region of interest" description="Disordered" evidence="1">
    <location>
        <begin position="104"/>
        <end position="137"/>
    </location>
</feature>
<organism evidence="2 3">
    <name type="scientific">Mesorhabditis spiculigera</name>
    <dbReference type="NCBI Taxonomy" id="96644"/>
    <lineage>
        <taxon>Eukaryota</taxon>
        <taxon>Metazoa</taxon>
        <taxon>Ecdysozoa</taxon>
        <taxon>Nematoda</taxon>
        <taxon>Chromadorea</taxon>
        <taxon>Rhabditida</taxon>
        <taxon>Rhabditina</taxon>
        <taxon>Rhabditomorpha</taxon>
        <taxon>Rhabditoidea</taxon>
        <taxon>Rhabditidae</taxon>
        <taxon>Mesorhabditinae</taxon>
        <taxon>Mesorhabditis</taxon>
    </lineage>
</organism>
<protein>
    <submittedName>
        <fullName evidence="2">Uncharacterized protein</fullName>
    </submittedName>
</protein>
<accession>A0AA36DHJ7</accession>
<comment type="caution">
    <text evidence="2">The sequence shown here is derived from an EMBL/GenBank/DDBJ whole genome shotgun (WGS) entry which is preliminary data.</text>
</comment>
<dbReference type="AlphaFoldDB" id="A0AA36DHJ7"/>
<gene>
    <name evidence="2" type="ORF">MSPICULIGERA_LOCUS25339</name>
</gene>
<feature type="compositionally biased region" description="Basic residues" evidence="1">
    <location>
        <begin position="119"/>
        <end position="137"/>
    </location>
</feature>
<dbReference type="Proteomes" id="UP001177023">
    <property type="component" value="Unassembled WGS sequence"/>
</dbReference>
<reference evidence="2" key="1">
    <citation type="submission" date="2023-06" db="EMBL/GenBank/DDBJ databases">
        <authorList>
            <person name="Delattre M."/>
        </authorList>
    </citation>
    <scope>NUCLEOTIDE SEQUENCE</scope>
    <source>
        <strain evidence="2">AF72</strain>
    </source>
</reference>
<keyword evidence="3" id="KW-1185">Reference proteome</keyword>
<name>A0AA36DHJ7_9BILA</name>
<feature type="non-terminal residue" evidence="2">
    <location>
        <position position="137"/>
    </location>
</feature>
<evidence type="ECO:0000313" key="3">
    <source>
        <dbReference type="Proteomes" id="UP001177023"/>
    </source>
</evidence>
<evidence type="ECO:0000313" key="2">
    <source>
        <dbReference type="EMBL" id="CAJ0587368.1"/>
    </source>
</evidence>
<sequence length="137" mass="14357">MPCALPPPVLLPGPFILATPYMSRLRPAQRLGLTPLPSSPGSCLCSPRPRLDGPLSVLPGSCTCSPRHPSDGTLYVHLGSPPRLGLSSSDLIPSLDASVLAALPLGPSGPPASRGIRAPNKRARRLAPRRNAVRRQP</sequence>
<dbReference type="EMBL" id="CATQJA010002710">
    <property type="protein sequence ID" value="CAJ0587368.1"/>
    <property type="molecule type" value="Genomic_DNA"/>
</dbReference>
<proteinExistence type="predicted"/>